<evidence type="ECO:0000313" key="2">
    <source>
        <dbReference type="EMBL" id="MDP9826996.1"/>
    </source>
</evidence>
<sequence length="260" mass="26990">MSNFSSTDTSTEEPQPKGRPGLPTTPLFAVVGVTDLALRQVRAAAAGAVAVQQRFQSDIEARLAEVEKRVGGLDPKSLRAQAEQAPTFAMARALEAKVRAEAAYEELARRGKDLVDRVSTQPETQTFRTQAETTLNRGRAAVTVARRAADGTASVIRGSLVNGRNGVVVAPVDAPAGVNEPAKLDVAAVEKAVAAGDGGDKPVPRVRPAKKATVTTRKSAAAVKGVAPAEPAATGVTPGVAKTPRAPRAPRTPRTPKITD</sequence>
<evidence type="ECO:0008006" key="4">
    <source>
        <dbReference type="Google" id="ProtNLM"/>
    </source>
</evidence>
<protein>
    <recommendedName>
        <fullName evidence="4">Heparin binding hemagglutinin HbhA</fullName>
    </recommendedName>
</protein>
<dbReference type="EMBL" id="JAUSQZ010000001">
    <property type="protein sequence ID" value="MDP9826996.1"/>
    <property type="molecule type" value="Genomic_DNA"/>
</dbReference>
<reference evidence="2 3" key="1">
    <citation type="submission" date="2023-07" db="EMBL/GenBank/DDBJ databases">
        <title>Sequencing the genomes of 1000 actinobacteria strains.</title>
        <authorList>
            <person name="Klenk H.-P."/>
        </authorList>
    </citation>
    <scope>NUCLEOTIDE SEQUENCE [LARGE SCALE GENOMIC DNA]</scope>
    <source>
        <strain evidence="2 3">DSM 44388</strain>
    </source>
</reference>
<organism evidence="2 3">
    <name type="scientific">Kineosporia succinea</name>
    <dbReference type="NCBI Taxonomy" id="84632"/>
    <lineage>
        <taxon>Bacteria</taxon>
        <taxon>Bacillati</taxon>
        <taxon>Actinomycetota</taxon>
        <taxon>Actinomycetes</taxon>
        <taxon>Kineosporiales</taxon>
        <taxon>Kineosporiaceae</taxon>
        <taxon>Kineosporia</taxon>
    </lineage>
</organism>
<accession>A0ABT9P353</accession>
<evidence type="ECO:0000256" key="1">
    <source>
        <dbReference type="SAM" id="MobiDB-lite"/>
    </source>
</evidence>
<feature type="region of interest" description="Disordered" evidence="1">
    <location>
        <begin position="197"/>
        <end position="260"/>
    </location>
</feature>
<proteinExistence type="predicted"/>
<dbReference type="Proteomes" id="UP001235712">
    <property type="component" value="Unassembled WGS sequence"/>
</dbReference>
<keyword evidence="3" id="KW-1185">Reference proteome</keyword>
<feature type="compositionally biased region" description="Polar residues" evidence="1">
    <location>
        <begin position="1"/>
        <end position="13"/>
    </location>
</feature>
<evidence type="ECO:0000313" key="3">
    <source>
        <dbReference type="Proteomes" id="UP001235712"/>
    </source>
</evidence>
<dbReference type="RefSeq" id="WP_307242444.1">
    <property type="nucleotide sequence ID" value="NZ_JAUSQZ010000001.1"/>
</dbReference>
<comment type="caution">
    <text evidence="2">The sequence shown here is derived from an EMBL/GenBank/DDBJ whole genome shotgun (WGS) entry which is preliminary data.</text>
</comment>
<gene>
    <name evidence="2" type="ORF">J2S57_002745</name>
</gene>
<name>A0ABT9P353_9ACTN</name>
<feature type="region of interest" description="Disordered" evidence="1">
    <location>
        <begin position="1"/>
        <end position="24"/>
    </location>
</feature>